<accession>A0A2L0H6G6</accession>
<dbReference type="InterPro" id="IPR050616">
    <property type="entry name" value="CPA3_Na-H_Antiporter_A"/>
</dbReference>
<dbReference type="EMBL" id="CP024307">
    <property type="protein sequence ID" value="AUX77078.1"/>
    <property type="molecule type" value="Genomic_DNA"/>
</dbReference>
<dbReference type="InterPro" id="IPR001516">
    <property type="entry name" value="Proton_antipo_N"/>
</dbReference>
<dbReference type="RefSeq" id="WP_104839466.1">
    <property type="nucleotide sequence ID" value="NZ_CP024307.1"/>
</dbReference>
<feature type="transmembrane region" description="Helical" evidence="6">
    <location>
        <begin position="414"/>
        <end position="442"/>
    </location>
</feature>
<proteinExistence type="predicted"/>
<feature type="transmembrane region" description="Helical" evidence="6">
    <location>
        <begin position="39"/>
        <end position="60"/>
    </location>
</feature>
<feature type="transmembrane region" description="Helical" evidence="6">
    <location>
        <begin position="274"/>
        <end position="299"/>
    </location>
</feature>
<evidence type="ECO:0000256" key="4">
    <source>
        <dbReference type="ARBA" id="ARBA00023136"/>
    </source>
</evidence>
<keyword evidence="4 6" id="KW-0472">Membrane</keyword>
<dbReference type="EC" id="1.6.5.11" evidence="9"/>
<feature type="transmembrane region" description="Helical" evidence="6">
    <location>
        <begin position="454"/>
        <end position="478"/>
    </location>
</feature>
<feature type="domain" description="NADH:quinone oxidoreductase/Mrp antiporter transmembrane" evidence="7">
    <location>
        <begin position="132"/>
        <end position="426"/>
    </location>
</feature>
<evidence type="ECO:0000313" key="10">
    <source>
        <dbReference type="Proteomes" id="UP000239340"/>
    </source>
</evidence>
<feature type="transmembrane region" description="Helical" evidence="6">
    <location>
        <begin position="248"/>
        <end position="267"/>
    </location>
</feature>
<feature type="transmembrane region" description="Helical" evidence="6">
    <location>
        <begin position="319"/>
        <end position="341"/>
    </location>
</feature>
<evidence type="ECO:0000256" key="2">
    <source>
        <dbReference type="ARBA" id="ARBA00022692"/>
    </source>
</evidence>
<dbReference type="GO" id="GO:0016491">
    <property type="term" value="F:oxidoreductase activity"/>
    <property type="evidence" value="ECO:0007669"/>
    <property type="project" value="UniProtKB-KW"/>
</dbReference>
<dbReference type="GO" id="GO:0012505">
    <property type="term" value="C:endomembrane system"/>
    <property type="evidence" value="ECO:0007669"/>
    <property type="project" value="UniProtKB-SubCell"/>
</dbReference>
<dbReference type="GO" id="GO:0016020">
    <property type="term" value="C:membrane"/>
    <property type="evidence" value="ECO:0007669"/>
    <property type="project" value="UniProtKB-SubCell"/>
</dbReference>
<gene>
    <name evidence="9" type="ORF">NXT3_CH02516</name>
</gene>
<reference evidence="9 10" key="1">
    <citation type="submission" date="2017-10" db="EMBL/GenBank/DDBJ databases">
        <title>Analysis of the genome sequences of Rhizobium populations associated to common bean (phaseolus vulgaris).</title>
        <authorList>
            <person name="Bustos P."/>
            <person name="Santamaria R.I."/>
            <person name="Miranda-Sanchez F."/>
            <person name="Perez-Carrascal O."/>
            <person name="Juarez S."/>
            <person name="Lozano L."/>
            <person name="Martinez-Flores I."/>
            <person name="Vinuesa P."/>
            <person name="Martinez-Romero E."/>
            <person name="Cevallos M.A."/>
            <person name="Romero D."/>
            <person name="Davila G."/>
            <person name="Gonzalez V."/>
        </authorList>
    </citation>
    <scope>NUCLEOTIDE SEQUENCE [LARGE SCALE GENOMIC DNA]</scope>
    <source>
        <strain evidence="9 10">NXT3</strain>
    </source>
</reference>
<protein>
    <submittedName>
        <fullName evidence="9">NADH dehydrogenase (Quinone) nuoL-like protein</fullName>
        <ecNumber evidence="9">1.6.5.11</ecNumber>
    </submittedName>
</protein>
<evidence type="ECO:0000256" key="5">
    <source>
        <dbReference type="RuleBase" id="RU000320"/>
    </source>
</evidence>
<comment type="subcellular location">
    <subcellularLocation>
        <location evidence="1">Endomembrane system</location>
        <topology evidence="1">Multi-pass membrane protein</topology>
    </subcellularLocation>
    <subcellularLocation>
        <location evidence="5">Membrane</location>
        <topology evidence="5">Multi-pass membrane protein</topology>
    </subcellularLocation>
</comment>
<feature type="transmembrane region" description="Helical" evidence="6">
    <location>
        <begin position="168"/>
        <end position="188"/>
    </location>
</feature>
<sequence>MDPVISIRPLLAVAVAGLAALAVLFLHKRENVRDLVSPLAAVVMFAIVASMAPTVLSGGTVELRLFEILPGIDFAFRVDALGMVFATVSSLLWIVAAIYSIGYMRHLHEHAQTRFFACFATSLAAAVGGAFAANLFTLVIFYEVLSLVTYPLVYHHEDEAGWAGSRKYLVYLMGASKSVLLAALALTYHISGSLDFAPGGLLAKADASAALLTVVYFCYLFGFAKAAVMPMHAWLPAAMVAPTPVSALLHAVAVVKMGVFCVLRIVFHVFGTGLMGGLGLGIATAYLVSFTILMASIYALTRDDLKARLAYSTVSQLSYVVLGAVLLSPVAMVGGIIHIAAHAFSKITLFFCAGSIYCASGKRNISDMAGIGRRLPWTMGAFLVASLSMIGVPPTAGFVSKWYLTLGSVQAGEIAFLIVLLASSVLNAAYFLPVSYVAFFGGEGPEGLSKVREIPLVTVPLVATAVLSVLMGIFPGYFLALAEGVVR</sequence>
<dbReference type="NCBIfam" id="NF006236">
    <property type="entry name" value="PRK08375.1-1"/>
    <property type="match status" value="1"/>
</dbReference>
<dbReference type="Proteomes" id="UP000239340">
    <property type="component" value="Chromosome"/>
</dbReference>
<evidence type="ECO:0000256" key="3">
    <source>
        <dbReference type="ARBA" id="ARBA00022989"/>
    </source>
</evidence>
<evidence type="ECO:0000256" key="6">
    <source>
        <dbReference type="SAM" id="Phobius"/>
    </source>
</evidence>
<dbReference type="Pfam" id="PF00361">
    <property type="entry name" value="Proton_antipo_M"/>
    <property type="match status" value="1"/>
</dbReference>
<feature type="domain" description="NADH-Ubiquinone oxidoreductase (complex I) chain 5 N-terminal" evidence="8">
    <location>
        <begin position="72"/>
        <end position="116"/>
    </location>
</feature>
<dbReference type="PANTHER" id="PTHR43373:SF1">
    <property type="entry name" value="NA(+)_H(+) ANTIPORTER SUBUNIT A"/>
    <property type="match status" value="1"/>
</dbReference>
<feature type="transmembrane region" description="Helical" evidence="6">
    <location>
        <begin position="6"/>
        <end position="27"/>
    </location>
</feature>
<dbReference type="PRINTS" id="PR01434">
    <property type="entry name" value="NADHDHGNASE5"/>
</dbReference>
<feature type="transmembrane region" description="Helical" evidence="6">
    <location>
        <begin position="375"/>
        <end position="394"/>
    </location>
</feature>
<keyword evidence="9" id="KW-0560">Oxidoreductase</keyword>
<keyword evidence="2 5" id="KW-0812">Transmembrane</keyword>
<dbReference type="PANTHER" id="PTHR43373">
    <property type="entry name" value="NA(+)/H(+) ANTIPORTER SUBUNIT"/>
    <property type="match status" value="1"/>
</dbReference>
<feature type="transmembrane region" description="Helical" evidence="6">
    <location>
        <begin position="209"/>
        <end position="228"/>
    </location>
</feature>
<evidence type="ECO:0000259" key="8">
    <source>
        <dbReference type="Pfam" id="PF00662"/>
    </source>
</evidence>
<dbReference type="Pfam" id="PF00662">
    <property type="entry name" value="Proton_antipo_N"/>
    <property type="match status" value="1"/>
</dbReference>
<evidence type="ECO:0000256" key="1">
    <source>
        <dbReference type="ARBA" id="ARBA00004127"/>
    </source>
</evidence>
<name>A0A2L0H6G6_RHIFR</name>
<evidence type="ECO:0000313" key="9">
    <source>
        <dbReference type="EMBL" id="AUX77078.1"/>
    </source>
</evidence>
<feature type="transmembrane region" description="Helical" evidence="6">
    <location>
        <begin position="115"/>
        <end position="142"/>
    </location>
</feature>
<dbReference type="AlphaFoldDB" id="A0A2L0H6G6"/>
<keyword evidence="3 6" id="KW-1133">Transmembrane helix</keyword>
<feature type="transmembrane region" description="Helical" evidence="6">
    <location>
        <begin position="80"/>
        <end position="103"/>
    </location>
</feature>
<dbReference type="InterPro" id="IPR001750">
    <property type="entry name" value="ND/Mrp_TM"/>
</dbReference>
<evidence type="ECO:0000259" key="7">
    <source>
        <dbReference type="Pfam" id="PF00361"/>
    </source>
</evidence>
<organism evidence="9 10">
    <name type="scientific">Rhizobium fredii</name>
    <name type="common">Sinorhizobium fredii</name>
    <dbReference type="NCBI Taxonomy" id="380"/>
    <lineage>
        <taxon>Bacteria</taxon>
        <taxon>Pseudomonadati</taxon>
        <taxon>Pseudomonadota</taxon>
        <taxon>Alphaproteobacteria</taxon>
        <taxon>Hyphomicrobiales</taxon>
        <taxon>Rhizobiaceae</taxon>
        <taxon>Sinorhizobium/Ensifer group</taxon>
        <taxon>Sinorhizobium</taxon>
    </lineage>
</organism>